<sequence length="732" mass="79539">MIRLPSNHVAITAPLVAADMAFPGIEIGRSTTDGRPFHLTPVLVDYDYMQSTNSITLGGLGSGKSTSRKVQVRRSILHHGAQAVVIDSYGEQKPAEALEGEWAPLTRSLGGQVVMAGEFTLNPCSPMFPADVREQLIRSLIATVEPTALTPESGHALQHALNNPKATDLGGLVDALQDPEDGRFPAAELTAWGIRAVLALSKFTEGALRGLFDGPTAGLPDTDLPIVSFDFTRMDKSSPAIPALMAAISCWVEHVWIRQSTARHRHFVIEEAWQIFLSPHTNELIQRLIKNSRKDRLSVDAVMHTLSDLGDGRAQDAVRLATIVQVGRLTPDEAAQVGALYNLPAWAVEKIPTLAPGEAVWKVGDTFVDIIQTVITDEEAKLTDTSAGRRAAQEAEFGEQVTEETGDDEEEPALSLDKDTEPTEDVHDVDDPAGPDDDGWGFELPPNTIDTVYTGQRLDHRHQAVLQAARAGRLNEAADLAAVGEREDITTHGFNSPQATAWLVTRAEVAELSGNKDQAAHLRATVARMGNNGGAEWFERTDDTEPQWHQVSEPPPAPEPTSPDDDHPRARRRTWPYVAAVAALAITAAGIWQSAEDDTQREERRQKVSAYKGRSGAALSIDSVDADVVAQWARDRRSVIVELRTGFEPDARYLRIDSGEKSAVSQPEEGRFAVDPELRIPVKDPYADVTVRVVIGGKGWKEGSRASSRAVRLSPTGVAFDAETGKRLPSDL</sequence>
<gene>
    <name evidence="2" type="ORF">FEF34_40855</name>
</gene>
<evidence type="ECO:0000256" key="1">
    <source>
        <dbReference type="SAM" id="MobiDB-lite"/>
    </source>
</evidence>
<accession>A0A5R9DQT6</accession>
<dbReference type="Gene3D" id="1.10.8.730">
    <property type="match status" value="1"/>
</dbReference>
<dbReference type="OrthoDB" id="9804380at2"/>
<organism evidence="2 3">
    <name type="scientific">Streptomyces marianii</name>
    <dbReference type="NCBI Taxonomy" id="1817406"/>
    <lineage>
        <taxon>Bacteria</taxon>
        <taxon>Bacillati</taxon>
        <taxon>Actinomycetota</taxon>
        <taxon>Actinomycetes</taxon>
        <taxon>Kitasatosporales</taxon>
        <taxon>Streptomycetaceae</taxon>
        <taxon>Streptomyces</taxon>
    </lineage>
</organism>
<comment type="caution">
    <text evidence="2">The sequence shown here is derived from an EMBL/GenBank/DDBJ whole genome shotgun (WGS) entry which is preliminary data.</text>
</comment>
<evidence type="ECO:0000313" key="3">
    <source>
        <dbReference type="Proteomes" id="UP000305921"/>
    </source>
</evidence>
<dbReference type="EMBL" id="VAWE01000006">
    <property type="protein sequence ID" value="TLQ38630.1"/>
    <property type="molecule type" value="Genomic_DNA"/>
</dbReference>
<feature type="region of interest" description="Disordered" evidence="1">
    <location>
        <begin position="382"/>
        <end position="446"/>
    </location>
</feature>
<dbReference type="AlphaFoldDB" id="A0A5R9DQT6"/>
<feature type="compositionally biased region" description="Acidic residues" evidence="1">
    <location>
        <begin position="431"/>
        <end position="440"/>
    </location>
</feature>
<name>A0A5R9DQT6_9ACTN</name>
<dbReference type="Gene3D" id="3.40.50.300">
    <property type="entry name" value="P-loop containing nucleotide triphosphate hydrolases"/>
    <property type="match status" value="1"/>
</dbReference>
<evidence type="ECO:0000313" key="2">
    <source>
        <dbReference type="EMBL" id="TLQ38630.1"/>
    </source>
</evidence>
<reference evidence="2 3" key="1">
    <citation type="submission" date="2019-05" db="EMBL/GenBank/DDBJ databases">
        <title>Streptomyces marianii sp. nov., a novel marine actinomycete from southern coast of India.</title>
        <authorList>
            <person name="Iniyan A.M."/>
            <person name="Wink J."/>
            <person name="Ramprasad E."/>
            <person name="Ramana C.V."/>
            <person name="Bunk B."/>
            <person name="Sproer C."/>
            <person name="Joseph F.-J.R.S."/>
            <person name="Vincent S.G.P."/>
        </authorList>
    </citation>
    <scope>NUCLEOTIDE SEQUENCE [LARGE SCALE GENOMIC DNA]</scope>
    <source>
        <strain evidence="2 3">ICN19</strain>
    </source>
</reference>
<keyword evidence="3" id="KW-1185">Reference proteome</keyword>
<dbReference type="RefSeq" id="WP_138058543.1">
    <property type="nucleotide sequence ID" value="NZ_VAWE01000006.1"/>
</dbReference>
<dbReference type="InterPro" id="IPR027417">
    <property type="entry name" value="P-loop_NTPase"/>
</dbReference>
<feature type="compositionally biased region" description="Acidic residues" evidence="1">
    <location>
        <begin position="401"/>
        <end position="412"/>
    </location>
</feature>
<proteinExistence type="predicted"/>
<feature type="compositionally biased region" description="Basic and acidic residues" evidence="1">
    <location>
        <begin position="416"/>
        <end position="430"/>
    </location>
</feature>
<dbReference type="SUPFAM" id="SSF52540">
    <property type="entry name" value="P-loop containing nucleoside triphosphate hydrolases"/>
    <property type="match status" value="1"/>
</dbReference>
<protein>
    <recommendedName>
        <fullName evidence="4">ATP/GTP-binding protein</fullName>
    </recommendedName>
</protein>
<dbReference type="Proteomes" id="UP000305921">
    <property type="component" value="Unassembled WGS sequence"/>
</dbReference>
<feature type="region of interest" description="Disordered" evidence="1">
    <location>
        <begin position="533"/>
        <end position="570"/>
    </location>
</feature>
<evidence type="ECO:0008006" key="4">
    <source>
        <dbReference type="Google" id="ProtNLM"/>
    </source>
</evidence>